<evidence type="ECO:0000256" key="3">
    <source>
        <dbReference type="ARBA" id="ARBA00023242"/>
    </source>
</evidence>
<gene>
    <name evidence="9" type="primary">rbm7</name>
</gene>
<comment type="subcellular location">
    <subcellularLocation>
        <location evidence="1">Nucleus</location>
        <location evidence="1">Nucleoplasm</location>
    </subcellularLocation>
</comment>
<dbReference type="PROSITE" id="PS50102">
    <property type="entry name" value="RRM"/>
    <property type="match status" value="1"/>
</dbReference>
<dbReference type="PANTHER" id="PTHR13798:SF11">
    <property type="entry name" value="RNA-BINDING PROTEIN 7-RELATED"/>
    <property type="match status" value="1"/>
</dbReference>
<feature type="compositionally biased region" description="Low complexity" evidence="5">
    <location>
        <begin position="85"/>
        <end position="101"/>
    </location>
</feature>
<evidence type="ECO:0000259" key="6">
    <source>
        <dbReference type="PROSITE" id="PS50102"/>
    </source>
</evidence>
<feature type="domain" description="RRM" evidence="6">
    <location>
        <begin position="9"/>
        <end position="86"/>
    </location>
</feature>
<dbReference type="InterPro" id="IPR035979">
    <property type="entry name" value="RBD_domain_sf"/>
</dbReference>
<dbReference type="GO" id="GO:0005654">
    <property type="term" value="C:nucleoplasm"/>
    <property type="evidence" value="ECO:0007669"/>
    <property type="project" value="UniProtKB-SubCell"/>
</dbReference>
<dbReference type="GO" id="GO:0003727">
    <property type="term" value="F:single-stranded RNA binding"/>
    <property type="evidence" value="ECO:0007669"/>
    <property type="project" value="TreeGrafter"/>
</dbReference>
<dbReference type="GeneTree" id="ENSGT00870000136493"/>
<accession>A0A3B5B655</accession>
<dbReference type="PANTHER" id="PTHR13798">
    <property type="entry name" value="RNA BINDING MOTIF RBM PROTEIN -RELATED"/>
    <property type="match status" value="1"/>
</dbReference>
<organism evidence="7">
    <name type="scientific">Stegastes partitus</name>
    <name type="common">bicolor damselfish</name>
    <dbReference type="NCBI Taxonomy" id="144197"/>
    <lineage>
        <taxon>Eukaryota</taxon>
        <taxon>Metazoa</taxon>
        <taxon>Chordata</taxon>
        <taxon>Craniata</taxon>
        <taxon>Vertebrata</taxon>
        <taxon>Euteleostomi</taxon>
        <taxon>Actinopterygii</taxon>
        <taxon>Neopterygii</taxon>
        <taxon>Teleostei</taxon>
        <taxon>Neoteleostei</taxon>
        <taxon>Acanthomorphata</taxon>
        <taxon>Ovalentaria</taxon>
        <taxon>Pomacentridae</taxon>
        <taxon>Stegastes</taxon>
    </lineage>
</organism>
<sequence>MGIEEETDRTLFIRNLDTRVTEELLFELFLQAGPLIKTKIPKDADGKQKTFGFAVYKHEVSVPYAMELLNGTSLYGRTIHVQFRSGSSHSSSPGNSQNSSPANTPNPHGQRTPAQLSSPPYTPPQMQRSFSSPDNLQKHVMMSNMMHHLQMQQLEQLNGGFSKPMQWQPSAGGNSGGGGSRQHDNTPYRHHSSQMNSGGRSQRYVDESGSGRHQQHSHGRDSYHHHNDRSSNRHHDGRGGNRHYDDRGSNRGYQDNRWRRY</sequence>
<dbReference type="CDD" id="cd12336">
    <property type="entry name" value="RRM_RBM7_like"/>
    <property type="match status" value="1"/>
</dbReference>
<keyword evidence="2 4" id="KW-0694">RNA-binding</keyword>
<evidence type="ECO:0000313" key="7">
    <source>
        <dbReference type="Ensembl" id="ENSSPAP00000025579.1"/>
    </source>
</evidence>
<evidence type="ECO:0000256" key="5">
    <source>
        <dbReference type="SAM" id="MobiDB-lite"/>
    </source>
</evidence>
<dbReference type="AlphaFoldDB" id="A0A3B5B655"/>
<evidence type="ECO:0000256" key="2">
    <source>
        <dbReference type="ARBA" id="ARBA00022884"/>
    </source>
</evidence>
<evidence type="ECO:0000256" key="4">
    <source>
        <dbReference type="PROSITE-ProRule" id="PRU00176"/>
    </source>
</evidence>
<dbReference type="InterPro" id="IPR052285">
    <property type="entry name" value="NEXT_complex_subunit"/>
</dbReference>
<keyword evidence="3" id="KW-0539">Nucleus</keyword>
<dbReference type="InterPro" id="IPR000504">
    <property type="entry name" value="RRM_dom"/>
</dbReference>
<dbReference type="GO" id="GO:0007409">
    <property type="term" value="P:axonogenesis"/>
    <property type="evidence" value="ECO:0007669"/>
    <property type="project" value="Ensembl"/>
</dbReference>
<dbReference type="GeneID" id="103354278"/>
<dbReference type="SMART" id="SM00360">
    <property type="entry name" value="RRM"/>
    <property type="match status" value="1"/>
</dbReference>
<reference evidence="9" key="2">
    <citation type="submission" date="2025-04" db="UniProtKB">
        <authorList>
            <consortium name="RefSeq"/>
        </authorList>
    </citation>
    <scope>IDENTIFICATION</scope>
</reference>
<feature type="region of interest" description="Disordered" evidence="5">
    <location>
        <begin position="84"/>
        <end position="132"/>
    </location>
</feature>
<dbReference type="Proteomes" id="UP000694891">
    <property type="component" value="Unplaced"/>
</dbReference>
<dbReference type="GO" id="GO:0021693">
    <property type="term" value="P:cerebellar Purkinje cell layer structural organization"/>
    <property type="evidence" value="ECO:0007669"/>
    <property type="project" value="Ensembl"/>
</dbReference>
<evidence type="ECO:0000313" key="8">
    <source>
        <dbReference type="Proteomes" id="UP000694891"/>
    </source>
</evidence>
<dbReference type="CTD" id="10179"/>
<dbReference type="Gene3D" id="3.30.70.330">
    <property type="match status" value="1"/>
</dbReference>
<feature type="region of interest" description="Disordered" evidence="5">
    <location>
        <begin position="160"/>
        <end position="261"/>
    </location>
</feature>
<dbReference type="InterPro" id="IPR012677">
    <property type="entry name" value="Nucleotide-bd_a/b_plait_sf"/>
</dbReference>
<name>A0A3B5B655_9TELE</name>
<dbReference type="Ensembl" id="ENSSPAT00000026000.1">
    <property type="protein sequence ID" value="ENSSPAP00000025579.1"/>
    <property type="gene ID" value="ENSSPAG00000019320.1"/>
</dbReference>
<evidence type="ECO:0000256" key="1">
    <source>
        <dbReference type="ARBA" id="ARBA00004642"/>
    </source>
</evidence>
<dbReference type="SUPFAM" id="SSF54928">
    <property type="entry name" value="RNA-binding domain, RBD"/>
    <property type="match status" value="1"/>
</dbReference>
<dbReference type="Pfam" id="PF00076">
    <property type="entry name" value="RRM_1"/>
    <property type="match status" value="1"/>
</dbReference>
<dbReference type="RefSeq" id="XP_008275817.1">
    <property type="nucleotide sequence ID" value="XM_008277595.1"/>
</dbReference>
<protein>
    <submittedName>
        <fullName evidence="7">RNA binding motif protein 7</fullName>
    </submittedName>
    <submittedName>
        <fullName evidence="9">RNA-binding protein 7</fullName>
    </submittedName>
</protein>
<dbReference type="GO" id="GO:0000381">
    <property type="term" value="P:regulation of alternative mRNA splicing, via spliceosome"/>
    <property type="evidence" value="ECO:0007669"/>
    <property type="project" value="TreeGrafter"/>
</dbReference>
<evidence type="ECO:0000313" key="9">
    <source>
        <dbReference type="RefSeq" id="XP_008275817.1"/>
    </source>
</evidence>
<feature type="compositionally biased region" description="Basic and acidic residues" evidence="5">
    <location>
        <begin position="218"/>
        <end position="261"/>
    </location>
</feature>
<dbReference type="OrthoDB" id="407442at2759"/>
<reference evidence="7" key="1">
    <citation type="submission" date="2023-09" db="UniProtKB">
        <authorList>
            <consortium name="Ensembl"/>
        </authorList>
    </citation>
    <scope>IDENTIFICATION</scope>
</reference>
<proteinExistence type="predicted"/>
<dbReference type="STRING" id="144197.ENSSPAP00000025579"/>
<feature type="compositionally biased region" description="Polar residues" evidence="5">
    <location>
        <begin position="102"/>
        <end position="132"/>
    </location>
</feature>
<keyword evidence="8" id="KW-1185">Reference proteome</keyword>